<protein>
    <submittedName>
        <fullName evidence="10">Methylamine utilization protein</fullName>
    </submittedName>
</protein>
<evidence type="ECO:0000259" key="9">
    <source>
        <dbReference type="PROSITE" id="PS51007"/>
    </source>
</evidence>
<evidence type="ECO:0000256" key="7">
    <source>
        <dbReference type="PROSITE-ProRule" id="PRU00433"/>
    </source>
</evidence>
<dbReference type="EMBL" id="BSNS01000020">
    <property type="protein sequence ID" value="GLQ56499.1"/>
    <property type="molecule type" value="Genomic_DNA"/>
</dbReference>
<feature type="domain" description="Cytochrome c" evidence="9">
    <location>
        <begin position="251"/>
        <end position="404"/>
    </location>
</feature>
<keyword evidence="11" id="KW-1185">Reference proteome</keyword>
<keyword evidence="2 7" id="KW-0349">Heme</keyword>
<evidence type="ECO:0000256" key="4">
    <source>
        <dbReference type="ARBA" id="ARBA00022729"/>
    </source>
</evidence>
<accession>A0ABQ5W8R3</accession>
<keyword evidence="6 7" id="KW-0408">Iron</keyword>
<sequence>MLRIGTAIVTAGLALTLLSACAPQGQNSSAPWSAEEIALITALSLSRLPELPPDPSNRVADDPAAAALGELLFSDTRLSSNGEVSCASCHLPERHFQDDLALARGVGETTRRTMPIAGTAYSPWLFWDGRKDSLWSQALGPLESGVEHGTDRTHVARVIAAEYTQAYAELFGPLPDLSKLPAHAAPAGAPDAVEAWETLSEEQKDSVDRVFANAGKAIAAFERTIVPTPTRFDAYADALAGGAATEGLMTEQEELGLKLFIGEGSCVNCHNGPLFTDNHFHNTGVPAVADLPADLGRALAVEQVATDPFNCLGAYSDAGPADCAELKYMTVDGEELVRAFKTPSLRGVAQRPPYMHAGQIGTVTEVLDHYNSAPSAPAGHSELEPLSMSAEELGALEAFLRTLDYDP</sequence>
<evidence type="ECO:0000256" key="2">
    <source>
        <dbReference type="ARBA" id="ARBA00022617"/>
    </source>
</evidence>
<evidence type="ECO:0000313" key="10">
    <source>
        <dbReference type="EMBL" id="GLQ56499.1"/>
    </source>
</evidence>
<dbReference type="InterPro" id="IPR036909">
    <property type="entry name" value="Cyt_c-like_dom_sf"/>
</dbReference>
<reference evidence="11" key="1">
    <citation type="journal article" date="2019" name="Int. J. Syst. Evol. Microbiol.">
        <title>The Global Catalogue of Microorganisms (GCM) 10K type strain sequencing project: providing services to taxonomists for standard genome sequencing and annotation.</title>
        <authorList>
            <consortium name="The Broad Institute Genomics Platform"/>
            <consortium name="The Broad Institute Genome Sequencing Center for Infectious Disease"/>
            <person name="Wu L."/>
            <person name="Ma J."/>
        </authorList>
    </citation>
    <scope>NUCLEOTIDE SEQUENCE [LARGE SCALE GENOMIC DNA]</scope>
    <source>
        <strain evidence="11">NBRC 112416</strain>
    </source>
</reference>
<evidence type="ECO:0000313" key="11">
    <source>
        <dbReference type="Proteomes" id="UP001156691"/>
    </source>
</evidence>
<organism evidence="10 11">
    <name type="scientific">Devosia nitrariae</name>
    <dbReference type="NCBI Taxonomy" id="2071872"/>
    <lineage>
        <taxon>Bacteria</taxon>
        <taxon>Pseudomonadati</taxon>
        <taxon>Pseudomonadota</taxon>
        <taxon>Alphaproteobacteria</taxon>
        <taxon>Hyphomicrobiales</taxon>
        <taxon>Devosiaceae</taxon>
        <taxon>Devosia</taxon>
    </lineage>
</organism>
<evidence type="ECO:0000256" key="1">
    <source>
        <dbReference type="ARBA" id="ARBA00004196"/>
    </source>
</evidence>
<evidence type="ECO:0000256" key="6">
    <source>
        <dbReference type="ARBA" id="ARBA00023004"/>
    </source>
</evidence>
<dbReference type="PANTHER" id="PTHR30600">
    <property type="entry name" value="CYTOCHROME C PEROXIDASE-RELATED"/>
    <property type="match status" value="1"/>
</dbReference>
<comment type="subcellular location">
    <subcellularLocation>
        <location evidence="1">Cell envelope</location>
    </subcellularLocation>
</comment>
<feature type="signal peptide" evidence="8">
    <location>
        <begin position="1"/>
        <end position="22"/>
    </location>
</feature>
<dbReference type="InterPro" id="IPR051395">
    <property type="entry name" value="Cytochrome_c_Peroxidase/MauG"/>
</dbReference>
<proteinExistence type="predicted"/>
<dbReference type="Pfam" id="PF03150">
    <property type="entry name" value="CCP_MauG"/>
    <property type="match status" value="1"/>
</dbReference>
<dbReference type="Proteomes" id="UP001156691">
    <property type="component" value="Unassembled WGS sequence"/>
</dbReference>
<feature type="chain" id="PRO_5046456527" evidence="8">
    <location>
        <begin position="23"/>
        <end position="407"/>
    </location>
</feature>
<keyword evidence="3 7" id="KW-0479">Metal-binding</keyword>
<dbReference type="InterPro" id="IPR004852">
    <property type="entry name" value="Di-haem_cyt_c_peroxidsae"/>
</dbReference>
<gene>
    <name evidence="10" type="ORF">GCM10010862_37580</name>
</gene>
<dbReference type="PANTHER" id="PTHR30600:SF10">
    <property type="entry name" value="BLL6722 PROTEIN"/>
    <property type="match status" value="1"/>
</dbReference>
<name>A0ABQ5W8R3_9HYPH</name>
<keyword evidence="5" id="KW-0560">Oxidoreductase</keyword>
<dbReference type="SUPFAM" id="SSF46626">
    <property type="entry name" value="Cytochrome c"/>
    <property type="match status" value="2"/>
</dbReference>
<dbReference type="PROSITE" id="PS51007">
    <property type="entry name" value="CYTC"/>
    <property type="match status" value="1"/>
</dbReference>
<dbReference type="RefSeq" id="WP_284341903.1">
    <property type="nucleotide sequence ID" value="NZ_BSNS01000020.1"/>
</dbReference>
<comment type="caution">
    <text evidence="10">The sequence shown here is derived from an EMBL/GenBank/DDBJ whole genome shotgun (WGS) entry which is preliminary data.</text>
</comment>
<evidence type="ECO:0000256" key="5">
    <source>
        <dbReference type="ARBA" id="ARBA00023002"/>
    </source>
</evidence>
<dbReference type="Gene3D" id="1.10.760.10">
    <property type="entry name" value="Cytochrome c-like domain"/>
    <property type="match status" value="2"/>
</dbReference>
<dbReference type="InterPro" id="IPR009056">
    <property type="entry name" value="Cyt_c-like_dom"/>
</dbReference>
<evidence type="ECO:0000256" key="3">
    <source>
        <dbReference type="ARBA" id="ARBA00022723"/>
    </source>
</evidence>
<evidence type="ECO:0000256" key="8">
    <source>
        <dbReference type="SAM" id="SignalP"/>
    </source>
</evidence>
<dbReference type="PROSITE" id="PS51257">
    <property type="entry name" value="PROKAR_LIPOPROTEIN"/>
    <property type="match status" value="1"/>
</dbReference>
<keyword evidence="4 8" id="KW-0732">Signal</keyword>